<dbReference type="PATRIC" id="fig|1341156.4.peg.1180"/>
<dbReference type="EMBL" id="JEOB01000002">
    <property type="protein sequence ID" value="EXM40290.1"/>
    <property type="molecule type" value="Genomic_DNA"/>
</dbReference>
<dbReference type="SUPFAM" id="SSF52540">
    <property type="entry name" value="P-loop containing nucleoside triphosphate hydrolases"/>
    <property type="match status" value="2"/>
</dbReference>
<keyword evidence="1" id="KW-0175">Coiled coil</keyword>
<organism evidence="3 4">
    <name type="scientific">Ruminococcus albus SY3</name>
    <dbReference type="NCBI Taxonomy" id="1341156"/>
    <lineage>
        <taxon>Bacteria</taxon>
        <taxon>Bacillati</taxon>
        <taxon>Bacillota</taxon>
        <taxon>Clostridia</taxon>
        <taxon>Eubacteriales</taxon>
        <taxon>Oscillospiraceae</taxon>
        <taxon>Ruminococcus</taxon>
    </lineage>
</organism>
<protein>
    <recommendedName>
        <fullName evidence="2">Endonuclease GajA/Old nuclease/RecF-like AAA domain-containing protein</fullName>
    </recommendedName>
</protein>
<dbReference type="OrthoDB" id="1803022at2"/>
<evidence type="ECO:0000256" key="1">
    <source>
        <dbReference type="SAM" id="Coils"/>
    </source>
</evidence>
<name>A0A011WTC9_RUMAL</name>
<evidence type="ECO:0000313" key="4">
    <source>
        <dbReference type="Proteomes" id="UP000021369"/>
    </source>
</evidence>
<dbReference type="GO" id="GO:0000731">
    <property type="term" value="P:DNA synthesis involved in DNA repair"/>
    <property type="evidence" value="ECO:0007669"/>
    <property type="project" value="TreeGrafter"/>
</dbReference>
<accession>A0A011WTC9</accession>
<dbReference type="InterPro" id="IPR041685">
    <property type="entry name" value="AAA_GajA/Old/RecF-like"/>
</dbReference>
<reference evidence="3 4" key="1">
    <citation type="submission" date="2013-06" db="EMBL/GenBank/DDBJ databases">
        <title>Rumen cellulosomics: divergent fiber-degrading strategies revealed by comparative genome-wide analysis of six Ruminococcal strains.</title>
        <authorList>
            <person name="Dassa B."/>
            <person name="Borovok I."/>
            <person name="Lamed R."/>
            <person name="Flint H."/>
            <person name="Yeoman C.J."/>
            <person name="White B."/>
            <person name="Bayer E.A."/>
        </authorList>
    </citation>
    <scope>NUCLEOTIDE SEQUENCE [LARGE SCALE GENOMIC DNA]</scope>
    <source>
        <strain evidence="3 4">SY3</strain>
    </source>
</reference>
<dbReference type="InterPro" id="IPR027417">
    <property type="entry name" value="P-loop_NTPase"/>
</dbReference>
<keyword evidence="4" id="KW-1185">Reference proteome</keyword>
<evidence type="ECO:0000313" key="3">
    <source>
        <dbReference type="EMBL" id="EXM40290.1"/>
    </source>
</evidence>
<dbReference type="AlphaFoldDB" id="A0A011WTC9"/>
<proteinExistence type="predicted"/>
<dbReference type="Gene3D" id="3.40.50.300">
    <property type="entry name" value="P-loop containing nucleotide triphosphate hydrolases"/>
    <property type="match status" value="1"/>
</dbReference>
<evidence type="ECO:0000259" key="2">
    <source>
        <dbReference type="Pfam" id="PF13175"/>
    </source>
</evidence>
<dbReference type="Proteomes" id="UP000021369">
    <property type="component" value="Unassembled WGS sequence"/>
</dbReference>
<dbReference type="PANTHER" id="PTHR32182:SF22">
    <property type="entry name" value="ATP-DEPENDENT ENDONUCLEASE, OLD FAMILY-RELATED"/>
    <property type="match status" value="1"/>
</dbReference>
<dbReference type="Pfam" id="PF13175">
    <property type="entry name" value="AAA_15"/>
    <property type="match status" value="1"/>
</dbReference>
<dbReference type="RefSeq" id="WP_037287267.1">
    <property type="nucleotide sequence ID" value="NZ_JEOB01000002.1"/>
</dbReference>
<sequence length="703" mass="81498">MNEENMKITIHYIWFKDYRGFINQGINLSSKYDFKYYPDDGEYGSVTIKKNSSEYIEDFFGKNIDVTAIVGQNGIGKTSLLRFIQSLKSPEILPTECAVIYEKDSKFYITLNIKGKEKMTFDIILSENCELKKLLLDKPSKSIFHLKEDIRYIYLTEMFNMSQYTTSIAEVDDLSFAAILYDQTKNGNEEKHVENPVTRYIHRINEWQLAFLSNGREYVEQFKISFPQYLNIVPSYDENAFNDFYIKALSAGNNISPDKKENLKKDATKLCNTFLKKDDTNVLSIEDKYATAIYMNIFSSLEGNGFDEAFNVYHIIMTKIFNSDEFKNATCAWETVGILLRMIKNNDLSVEKNGEKDATPLKNSIDAESYIAFMDYFQSIISDKKTGIIVIHNKKIKLYFKPFTVQIPTEKTDLIYTFFEKYKQCVQTVDFLSFSWGLSSGETLLLNQFGKLMHILKKDPLGNYYLPEDNSSPKPAQNAVIMLDEAEVAFHPEWQRIYFEQFLNFVKKNISRSGTHVQIIIATHSPIMLSDIPKQNTLLLKKDGAGKITPKKSEECKETFAANIFSLYQNSFFIDDTGIGAFAKNRLEDIVKAIHKNNQKKTKVYDTELMECSDKELMKYIETVGDVYLRAKLKQEFFMYRDIDENTKEDIKVTQMRAELKKKDDEVAKKKAELEEKDVELAKKNKELEELKKKVEALTNDQN</sequence>
<dbReference type="GO" id="GO:0006302">
    <property type="term" value="P:double-strand break repair"/>
    <property type="evidence" value="ECO:0007669"/>
    <property type="project" value="TreeGrafter"/>
</dbReference>
<feature type="coiled-coil region" evidence="1">
    <location>
        <begin position="653"/>
        <end position="701"/>
    </location>
</feature>
<gene>
    <name evidence="3" type="ORF">RASY3_09410</name>
</gene>
<dbReference type="PANTHER" id="PTHR32182">
    <property type="entry name" value="DNA REPLICATION AND REPAIR PROTEIN RECF"/>
    <property type="match status" value="1"/>
</dbReference>
<feature type="domain" description="Endonuclease GajA/Old nuclease/RecF-like AAA" evidence="2">
    <location>
        <begin position="66"/>
        <end position="528"/>
    </location>
</feature>
<comment type="caution">
    <text evidence="3">The sequence shown here is derived from an EMBL/GenBank/DDBJ whole genome shotgun (WGS) entry which is preliminary data.</text>
</comment>